<comment type="caution">
    <text evidence="1">The sequence shown here is derived from an EMBL/GenBank/DDBJ whole genome shotgun (WGS) entry which is preliminary data.</text>
</comment>
<reference evidence="1" key="1">
    <citation type="journal article" date="2014" name="Front. Microbiol.">
        <title>High frequency of phylogenetically diverse reductive dehalogenase-homologous genes in deep subseafloor sedimentary metagenomes.</title>
        <authorList>
            <person name="Kawai M."/>
            <person name="Futagami T."/>
            <person name="Toyoda A."/>
            <person name="Takaki Y."/>
            <person name="Nishi S."/>
            <person name="Hori S."/>
            <person name="Arai W."/>
            <person name="Tsubouchi T."/>
            <person name="Morono Y."/>
            <person name="Uchiyama I."/>
            <person name="Ito T."/>
            <person name="Fujiyama A."/>
            <person name="Inagaki F."/>
            <person name="Takami H."/>
        </authorList>
    </citation>
    <scope>NUCLEOTIDE SEQUENCE</scope>
    <source>
        <strain evidence="1">Expedition CK06-06</strain>
    </source>
</reference>
<organism evidence="1">
    <name type="scientific">marine sediment metagenome</name>
    <dbReference type="NCBI Taxonomy" id="412755"/>
    <lineage>
        <taxon>unclassified sequences</taxon>
        <taxon>metagenomes</taxon>
        <taxon>ecological metagenomes</taxon>
    </lineage>
</organism>
<proteinExistence type="predicted"/>
<sequence length="31" mass="3055">PDADSLEGLVGFGQYTGTVAADDTVGIDTVA</sequence>
<dbReference type="EMBL" id="BARS01019247">
    <property type="protein sequence ID" value="GAF88737.1"/>
    <property type="molecule type" value="Genomic_DNA"/>
</dbReference>
<evidence type="ECO:0000313" key="1">
    <source>
        <dbReference type="EMBL" id="GAF88737.1"/>
    </source>
</evidence>
<feature type="non-terminal residue" evidence="1">
    <location>
        <position position="1"/>
    </location>
</feature>
<dbReference type="AlphaFoldDB" id="X0TKT1"/>
<name>X0TKT1_9ZZZZ</name>
<accession>X0TKT1</accession>
<protein>
    <submittedName>
        <fullName evidence="1">Uncharacterized protein</fullName>
    </submittedName>
</protein>
<gene>
    <name evidence="1" type="ORF">S01H1_31215</name>
</gene>